<dbReference type="PANTHER" id="PTHR43252:SF2">
    <property type="entry name" value="TRANSCRIPTION REGULATOR, PADR-LIKE FAMILY"/>
    <property type="match status" value="1"/>
</dbReference>
<accession>A0A918B6B7</accession>
<gene>
    <name evidence="3" type="ORF">GCM10010145_00840</name>
</gene>
<evidence type="ECO:0000256" key="1">
    <source>
        <dbReference type="SAM" id="MobiDB-lite"/>
    </source>
</evidence>
<dbReference type="RefSeq" id="WP_189214576.1">
    <property type="nucleotide sequence ID" value="NZ_BMQK01000001.1"/>
</dbReference>
<dbReference type="PANTHER" id="PTHR43252">
    <property type="entry name" value="TRANSCRIPTIONAL REGULATOR YQJI"/>
    <property type="match status" value="1"/>
</dbReference>
<dbReference type="EMBL" id="BMQK01000001">
    <property type="protein sequence ID" value="GGQ37556.1"/>
    <property type="molecule type" value="Genomic_DNA"/>
</dbReference>
<sequence length="219" mass="23760">MPRRTLDNPIVLAVLGLLLEGSSHPHQMLAELRKRSDNHAAVITRGTLYNTVAALTEAGWIAPQGRERSGNRPERTVYALTRAGRDELVRRLDARIRTPQREFSQFLGAVTYLGALDPRRAEEALLERVRRLEERTAADEARLVAALAAGVPRLHVIEAEYALALARAETEWIGSVVDGIRTGALTWPPGAVASPVAPAAAPEPPTSLPTSSARKESST</sequence>
<reference evidence="3" key="2">
    <citation type="submission" date="2020-09" db="EMBL/GenBank/DDBJ databases">
        <authorList>
            <person name="Sun Q."/>
            <person name="Ohkuma M."/>
        </authorList>
    </citation>
    <scope>NUCLEOTIDE SEQUENCE</scope>
    <source>
        <strain evidence="3">JCM 3131</strain>
    </source>
</reference>
<feature type="domain" description="Transcription regulator PadR N-terminal" evidence="2">
    <location>
        <begin position="14"/>
        <end position="88"/>
    </location>
</feature>
<organism evidence="3 4">
    <name type="scientific">Streptomyces ruber</name>
    <dbReference type="NCBI Taxonomy" id="83378"/>
    <lineage>
        <taxon>Bacteria</taxon>
        <taxon>Bacillati</taxon>
        <taxon>Actinomycetota</taxon>
        <taxon>Actinomycetes</taxon>
        <taxon>Kitasatosporales</taxon>
        <taxon>Streptomycetaceae</taxon>
        <taxon>Streptomyces</taxon>
    </lineage>
</organism>
<evidence type="ECO:0000313" key="3">
    <source>
        <dbReference type="EMBL" id="GGQ37556.1"/>
    </source>
</evidence>
<dbReference type="Proteomes" id="UP000620156">
    <property type="component" value="Unassembled WGS sequence"/>
</dbReference>
<dbReference type="Pfam" id="PF03551">
    <property type="entry name" value="PadR"/>
    <property type="match status" value="1"/>
</dbReference>
<evidence type="ECO:0000259" key="2">
    <source>
        <dbReference type="Pfam" id="PF03551"/>
    </source>
</evidence>
<protein>
    <submittedName>
        <fullName evidence="3">PadR family transcriptional regulator</fullName>
    </submittedName>
</protein>
<dbReference type="InterPro" id="IPR036388">
    <property type="entry name" value="WH-like_DNA-bd_sf"/>
</dbReference>
<name>A0A918B6B7_9ACTN</name>
<dbReference type="InterPro" id="IPR036390">
    <property type="entry name" value="WH_DNA-bd_sf"/>
</dbReference>
<dbReference type="AlphaFoldDB" id="A0A918B6B7"/>
<proteinExistence type="predicted"/>
<dbReference type="SUPFAM" id="SSF46785">
    <property type="entry name" value="Winged helix' DNA-binding domain"/>
    <property type="match status" value="1"/>
</dbReference>
<dbReference type="InterPro" id="IPR005149">
    <property type="entry name" value="Tscrpt_reg_PadR_N"/>
</dbReference>
<feature type="compositionally biased region" description="Low complexity" evidence="1">
    <location>
        <begin position="191"/>
        <end position="200"/>
    </location>
</feature>
<comment type="caution">
    <text evidence="3">The sequence shown here is derived from an EMBL/GenBank/DDBJ whole genome shotgun (WGS) entry which is preliminary data.</text>
</comment>
<keyword evidence="4" id="KW-1185">Reference proteome</keyword>
<feature type="region of interest" description="Disordered" evidence="1">
    <location>
        <begin position="191"/>
        <end position="219"/>
    </location>
</feature>
<evidence type="ECO:0000313" key="4">
    <source>
        <dbReference type="Proteomes" id="UP000620156"/>
    </source>
</evidence>
<dbReference type="Gene3D" id="1.10.10.10">
    <property type="entry name" value="Winged helix-like DNA-binding domain superfamily/Winged helix DNA-binding domain"/>
    <property type="match status" value="1"/>
</dbReference>
<reference evidence="3" key="1">
    <citation type="journal article" date="2014" name="Int. J. Syst. Evol. Microbiol.">
        <title>Complete genome sequence of Corynebacterium casei LMG S-19264T (=DSM 44701T), isolated from a smear-ripened cheese.</title>
        <authorList>
            <consortium name="US DOE Joint Genome Institute (JGI-PGF)"/>
            <person name="Walter F."/>
            <person name="Albersmeier A."/>
            <person name="Kalinowski J."/>
            <person name="Ruckert C."/>
        </authorList>
    </citation>
    <scope>NUCLEOTIDE SEQUENCE</scope>
    <source>
        <strain evidence="3">JCM 3131</strain>
    </source>
</reference>